<dbReference type="Gene3D" id="3.30.530.20">
    <property type="match status" value="1"/>
</dbReference>
<dbReference type="Proteomes" id="UP000597444">
    <property type="component" value="Unassembled WGS sequence"/>
</dbReference>
<dbReference type="AlphaFoldDB" id="A0A8J3N5J0"/>
<dbReference type="RefSeq" id="WP_220209785.1">
    <property type="nucleotide sequence ID" value="NZ_BNJK01000002.1"/>
</dbReference>
<gene>
    <name evidence="1" type="ORF">KSF_091770</name>
</gene>
<evidence type="ECO:0000313" key="2">
    <source>
        <dbReference type="Proteomes" id="UP000597444"/>
    </source>
</evidence>
<evidence type="ECO:0000313" key="1">
    <source>
        <dbReference type="EMBL" id="GHO99129.1"/>
    </source>
</evidence>
<accession>A0A8J3N5J0</accession>
<reference evidence="1" key="1">
    <citation type="submission" date="2020-10" db="EMBL/GenBank/DDBJ databases">
        <title>Taxonomic study of unclassified bacteria belonging to the class Ktedonobacteria.</title>
        <authorList>
            <person name="Yabe S."/>
            <person name="Wang C.M."/>
            <person name="Zheng Y."/>
            <person name="Sakai Y."/>
            <person name="Cavaletti L."/>
            <person name="Monciardini P."/>
            <person name="Donadio S."/>
        </authorList>
    </citation>
    <scope>NUCLEOTIDE SEQUENCE</scope>
    <source>
        <strain evidence="1">ID150040</strain>
    </source>
</reference>
<evidence type="ECO:0008006" key="3">
    <source>
        <dbReference type="Google" id="ProtNLM"/>
    </source>
</evidence>
<name>A0A8J3N5J0_9CHLR</name>
<dbReference type="Pfam" id="PF10604">
    <property type="entry name" value="Polyketide_cyc2"/>
    <property type="match status" value="1"/>
</dbReference>
<dbReference type="InterPro" id="IPR019587">
    <property type="entry name" value="Polyketide_cyclase/dehydratase"/>
</dbReference>
<comment type="caution">
    <text evidence="1">The sequence shown here is derived from an EMBL/GenBank/DDBJ whole genome shotgun (WGS) entry which is preliminary data.</text>
</comment>
<proteinExistence type="predicted"/>
<organism evidence="1 2">
    <name type="scientific">Reticulibacter mediterranei</name>
    <dbReference type="NCBI Taxonomy" id="2778369"/>
    <lineage>
        <taxon>Bacteria</taxon>
        <taxon>Bacillati</taxon>
        <taxon>Chloroflexota</taxon>
        <taxon>Ktedonobacteria</taxon>
        <taxon>Ktedonobacterales</taxon>
        <taxon>Reticulibacteraceae</taxon>
        <taxon>Reticulibacter</taxon>
    </lineage>
</organism>
<dbReference type="SUPFAM" id="SSF55961">
    <property type="entry name" value="Bet v1-like"/>
    <property type="match status" value="1"/>
</dbReference>
<protein>
    <recommendedName>
        <fullName evidence="3">Polyketide cyclase</fullName>
    </recommendedName>
</protein>
<dbReference type="InterPro" id="IPR023393">
    <property type="entry name" value="START-like_dom_sf"/>
</dbReference>
<keyword evidence="2" id="KW-1185">Reference proteome</keyword>
<dbReference type="EMBL" id="BNJK01000002">
    <property type="protein sequence ID" value="GHO99129.1"/>
    <property type="molecule type" value="Genomic_DNA"/>
</dbReference>
<sequence length="154" mass="16992">MITIQVKQSVFINLPAETIFAYLGELENLRNWSSVISVGEVPATTQVGATVQSTIRFLGSWHDMIFEVIEYEPSYSLTIKSTSGIAPCLFWFQLESVAGGGTTVTQDAVVDLIEDYAEQTRPLIACAVRRQLEYNLLTLKDILEIRASCAANAV</sequence>